<dbReference type="CDD" id="cd07377">
    <property type="entry name" value="WHTH_GntR"/>
    <property type="match status" value="1"/>
</dbReference>
<dbReference type="InterPro" id="IPR011663">
    <property type="entry name" value="UTRA"/>
</dbReference>
<keyword evidence="6" id="KW-1185">Reference proteome</keyword>
<keyword evidence="2" id="KW-0238">DNA-binding</keyword>
<dbReference type="SMART" id="SM00345">
    <property type="entry name" value="HTH_GNTR"/>
    <property type="match status" value="1"/>
</dbReference>
<dbReference type="InterPro" id="IPR036390">
    <property type="entry name" value="WH_DNA-bd_sf"/>
</dbReference>
<dbReference type="Proteomes" id="UP001241748">
    <property type="component" value="Unassembled WGS sequence"/>
</dbReference>
<dbReference type="PRINTS" id="PR00035">
    <property type="entry name" value="HTHGNTR"/>
</dbReference>
<dbReference type="InterPro" id="IPR028978">
    <property type="entry name" value="Chorismate_lyase_/UTRA_dom_sf"/>
</dbReference>
<dbReference type="SUPFAM" id="SSF46785">
    <property type="entry name" value="Winged helix' DNA-binding domain"/>
    <property type="match status" value="1"/>
</dbReference>
<evidence type="ECO:0000256" key="3">
    <source>
        <dbReference type="ARBA" id="ARBA00023163"/>
    </source>
</evidence>
<protein>
    <submittedName>
        <fullName evidence="5">GntR family transcriptional regulator</fullName>
    </submittedName>
</protein>
<dbReference type="PROSITE" id="PS50949">
    <property type="entry name" value="HTH_GNTR"/>
    <property type="match status" value="1"/>
</dbReference>
<evidence type="ECO:0000313" key="5">
    <source>
        <dbReference type="EMBL" id="MFB3170063.1"/>
    </source>
</evidence>
<evidence type="ECO:0000256" key="1">
    <source>
        <dbReference type="ARBA" id="ARBA00023015"/>
    </source>
</evidence>
<evidence type="ECO:0000259" key="4">
    <source>
        <dbReference type="PROSITE" id="PS50949"/>
    </source>
</evidence>
<dbReference type="Gene3D" id="3.40.1410.10">
    <property type="entry name" value="Chorismate lyase-like"/>
    <property type="match status" value="1"/>
</dbReference>
<proteinExistence type="predicted"/>
<dbReference type="PANTHER" id="PTHR44846">
    <property type="entry name" value="MANNOSYL-D-GLYCERATE TRANSPORT/METABOLISM SYSTEM REPRESSOR MNGR-RELATED"/>
    <property type="match status" value="1"/>
</dbReference>
<dbReference type="Gene3D" id="1.10.10.10">
    <property type="entry name" value="Winged helix-like DNA-binding domain superfamily/Winged helix DNA-binding domain"/>
    <property type="match status" value="1"/>
</dbReference>
<dbReference type="InterPro" id="IPR050679">
    <property type="entry name" value="Bact_HTH_transcr_reg"/>
</dbReference>
<reference evidence="5 6" key="1">
    <citation type="submission" date="2024-05" db="EMBL/GenBank/DDBJ databases">
        <authorList>
            <person name="Venkateswaran K."/>
        </authorList>
    </citation>
    <scope>NUCLEOTIDE SEQUENCE [LARGE SCALE GENOMIC DNA]</scope>
    <source>
        <strain evidence="5 6">179-C4-2-HS</strain>
    </source>
</reference>
<feature type="domain" description="HTH gntR-type" evidence="4">
    <location>
        <begin position="9"/>
        <end position="77"/>
    </location>
</feature>
<dbReference type="Pfam" id="PF00392">
    <property type="entry name" value="GntR"/>
    <property type="match status" value="1"/>
</dbReference>
<organism evidence="5 6">
    <name type="scientific">Neobacillus driksii</name>
    <dbReference type="NCBI Taxonomy" id="3035913"/>
    <lineage>
        <taxon>Bacteria</taxon>
        <taxon>Bacillati</taxon>
        <taxon>Bacillota</taxon>
        <taxon>Bacilli</taxon>
        <taxon>Bacillales</taxon>
        <taxon>Bacillaceae</taxon>
        <taxon>Neobacillus</taxon>
    </lineage>
</organism>
<gene>
    <name evidence="5" type="ORF">P5G62_023445</name>
</gene>
<evidence type="ECO:0000256" key="2">
    <source>
        <dbReference type="ARBA" id="ARBA00023125"/>
    </source>
</evidence>
<sequence>MMEELKDSGALHQQVKDAIIQLINSGEYKPHTQLPTEAEFCDKYGVSRTTVRTALQQLSAEGYVYRKRGSGTFVSANKVKQKLTTTVEKFAEQITMQGKTPSIKVLELEVIPADEYLSDLLKIEAGQPVNVLERVRFVNEEPIQYETAYLPWYKTPGLNKQACKNSLYQLLASQFNLKISKTVETLELFIADEASAEKLHIHIGDPCFSLDTLAYLNDGTIIEYSKTIFRGDLAHFVIERNYE</sequence>
<dbReference type="InterPro" id="IPR000524">
    <property type="entry name" value="Tscrpt_reg_HTH_GntR"/>
</dbReference>
<dbReference type="RefSeq" id="WP_306074618.1">
    <property type="nucleotide sequence ID" value="NZ_JAROBZ020000002.1"/>
</dbReference>
<keyword evidence="1" id="KW-0805">Transcription regulation</keyword>
<dbReference type="SMART" id="SM00866">
    <property type="entry name" value="UTRA"/>
    <property type="match status" value="1"/>
</dbReference>
<accession>A0ABV4Z199</accession>
<name>A0ABV4Z199_9BACI</name>
<evidence type="ECO:0000313" key="6">
    <source>
        <dbReference type="Proteomes" id="UP001241748"/>
    </source>
</evidence>
<keyword evidence="3" id="KW-0804">Transcription</keyword>
<dbReference type="InterPro" id="IPR036388">
    <property type="entry name" value="WH-like_DNA-bd_sf"/>
</dbReference>
<comment type="caution">
    <text evidence="5">The sequence shown here is derived from an EMBL/GenBank/DDBJ whole genome shotgun (WGS) entry which is preliminary data.</text>
</comment>
<dbReference type="Pfam" id="PF07702">
    <property type="entry name" value="UTRA"/>
    <property type="match status" value="1"/>
</dbReference>
<dbReference type="SUPFAM" id="SSF64288">
    <property type="entry name" value="Chorismate lyase-like"/>
    <property type="match status" value="1"/>
</dbReference>
<dbReference type="EMBL" id="JAROBZ020000002">
    <property type="protein sequence ID" value="MFB3170063.1"/>
    <property type="molecule type" value="Genomic_DNA"/>
</dbReference>
<dbReference type="PANTHER" id="PTHR44846:SF1">
    <property type="entry name" value="MANNOSYL-D-GLYCERATE TRANSPORT_METABOLISM SYSTEM REPRESSOR MNGR-RELATED"/>
    <property type="match status" value="1"/>
</dbReference>